<dbReference type="AlphaFoldDB" id="A0A834HUV0"/>
<feature type="compositionally biased region" description="Low complexity" evidence="1">
    <location>
        <begin position="14"/>
        <end position="24"/>
    </location>
</feature>
<feature type="non-terminal residue" evidence="2">
    <location>
        <position position="1"/>
    </location>
</feature>
<sequence>WSSLAPGSDVKQISSSPSTLSPSSGRRDDDGPQFPPAPSRVTCDTCRPPRLYSHRSRPRPLLETLFLVPPSPLDPRFPPRAPSAVRSAAAVLFFVLSRCSVSFRYLFSCKCWKIGSDSGQWNLERSYDKHLFFARCLWTRGLEGCVFCGVSFRLN</sequence>
<feature type="region of interest" description="Disordered" evidence="1">
    <location>
        <begin position="1"/>
        <end position="41"/>
    </location>
</feature>
<reference evidence="2" key="1">
    <citation type="submission" date="2020-08" db="EMBL/GenBank/DDBJ databases">
        <title>Genome sequencing and assembly of the red palm weevil Rhynchophorus ferrugineus.</title>
        <authorList>
            <person name="Dias G.B."/>
            <person name="Bergman C.M."/>
            <person name="Manee M."/>
        </authorList>
    </citation>
    <scope>NUCLEOTIDE SEQUENCE</scope>
    <source>
        <strain evidence="2">AA-2017</strain>
        <tissue evidence="2">Whole larva</tissue>
    </source>
</reference>
<dbReference type="Proteomes" id="UP000625711">
    <property type="component" value="Unassembled WGS sequence"/>
</dbReference>
<protein>
    <submittedName>
        <fullName evidence="2">Uncharacterized protein</fullName>
    </submittedName>
</protein>
<gene>
    <name evidence="2" type="ORF">GWI33_018921</name>
</gene>
<evidence type="ECO:0000313" key="2">
    <source>
        <dbReference type="EMBL" id="KAF7267888.1"/>
    </source>
</evidence>
<evidence type="ECO:0000313" key="3">
    <source>
        <dbReference type="Proteomes" id="UP000625711"/>
    </source>
</evidence>
<accession>A0A834HUV0</accession>
<keyword evidence="3" id="KW-1185">Reference proteome</keyword>
<dbReference type="EMBL" id="JAACXV010014371">
    <property type="protein sequence ID" value="KAF7267888.1"/>
    <property type="molecule type" value="Genomic_DNA"/>
</dbReference>
<comment type="caution">
    <text evidence="2">The sequence shown here is derived from an EMBL/GenBank/DDBJ whole genome shotgun (WGS) entry which is preliminary data.</text>
</comment>
<proteinExistence type="predicted"/>
<name>A0A834HUV0_RHYFE</name>
<organism evidence="2 3">
    <name type="scientific">Rhynchophorus ferrugineus</name>
    <name type="common">Red palm weevil</name>
    <name type="synonym">Curculio ferrugineus</name>
    <dbReference type="NCBI Taxonomy" id="354439"/>
    <lineage>
        <taxon>Eukaryota</taxon>
        <taxon>Metazoa</taxon>
        <taxon>Ecdysozoa</taxon>
        <taxon>Arthropoda</taxon>
        <taxon>Hexapoda</taxon>
        <taxon>Insecta</taxon>
        <taxon>Pterygota</taxon>
        <taxon>Neoptera</taxon>
        <taxon>Endopterygota</taxon>
        <taxon>Coleoptera</taxon>
        <taxon>Polyphaga</taxon>
        <taxon>Cucujiformia</taxon>
        <taxon>Curculionidae</taxon>
        <taxon>Dryophthorinae</taxon>
        <taxon>Rhynchophorus</taxon>
    </lineage>
</organism>
<evidence type="ECO:0000256" key="1">
    <source>
        <dbReference type="SAM" id="MobiDB-lite"/>
    </source>
</evidence>